<dbReference type="Gene3D" id="3.40.720.10">
    <property type="entry name" value="Alkaline Phosphatase, subunit A"/>
    <property type="match status" value="2"/>
</dbReference>
<evidence type="ECO:0000313" key="4">
    <source>
        <dbReference type="Proteomes" id="UP001224122"/>
    </source>
</evidence>
<dbReference type="EC" id="3.1.4.3" evidence="3"/>
<accession>A0ABT9Y2I8</accession>
<gene>
    <name evidence="3" type="ORF">J2S10_004608</name>
</gene>
<comment type="caution">
    <text evidence="3">The sequence shown here is derived from an EMBL/GenBank/DDBJ whole genome shotgun (WGS) entry which is preliminary data.</text>
</comment>
<dbReference type="EMBL" id="JAUSTW010000009">
    <property type="protein sequence ID" value="MDQ0201402.1"/>
    <property type="molecule type" value="Genomic_DNA"/>
</dbReference>
<evidence type="ECO:0000256" key="1">
    <source>
        <dbReference type="ARBA" id="ARBA00022801"/>
    </source>
</evidence>
<sequence length="519" mass="56166">MNAKKLSKIFNVLSVAALGTLLSAAPVVNGQVNAQANAQVKAQANVQVKNAKVETKTPIKHVVVIFGENVSFDHYFGTYPYALNIKGEPQFMPKGNTPEVNNLLTPKDYNGTQPGISNSNLITNNPNAANPVRLDRSQAMTADMDHAYHDEIAATDGGKMDKAVETTGKGANPGIVMDYYDGNTVTALWNYAQNFAMSDNSFGTTYGPSTPGALNLISGETHGATLYDKNGKVESGNVLNEFENGTVTGDPNPYFDKASTGATVAMNDTNKNVGDLLNGKGLTWGWFQGGFADPTAKHTNIGGSSVTDYSPHHQPFEYYKSTANKDHVAPSSADMIGKTDQANHQYDMKDFWTAVDGGNMPSVSYLKAPMYQDGHAGYSDPLDEQQFIVNTINHLQKTPEWKDTAVVIAYDDSDGWYDHVFGPNNGQSVESGKAGYGPRLPLLVVSPYAKSNFVDHTLTDQSSILKFVEDNWNLGRIGGTSLDAKAGSIENMFDFNKGPRNKKLFLDEKTGQPVKGNDE</sequence>
<keyword evidence="2" id="KW-0732">Signal</keyword>
<dbReference type="GO" id="GO:0034480">
    <property type="term" value="F:phosphatidylcholine phospholipase C activity"/>
    <property type="evidence" value="ECO:0007669"/>
    <property type="project" value="UniProtKB-EC"/>
</dbReference>
<reference evidence="3 4" key="1">
    <citation type="submission" date="2023-07" db="EMBL/GenBank/DDBJ databases">
        <title>Genomic Encyclopedia of Type Strains, Phase IV (KMG-IV): sequencing the most valuable type-strain genomes for metagenomic binning, comparative biology and taxonomic classification.</title>
        <authorList>
            <person name="Goeker M."/>
        </authorList>
    </citation>
    <scope>NUCLEOTIDE SEQUENCE [LARGE SCALE GENOMIC DNA]</scope>
    <source>
        <strain evidence="3 4">DSM 27594</strain>
    </source>
</reference>
<dbReference type="CDD" id="cd16013">
    <property type="entry name" value="AcpA"/>
    <property type="match status" value="1"/>
</dbReference>
<keyword evidence="4" id="KW-1185">Reference proteome</keyword>
<dbReference type="InterPro" id="IPR007312">
    <property type="entry name" value="Phosphoesterase"/>
</dbReference>
<evidence type="ECO:0000256" key="2">
    <source>
        <dbReference type="SAM" id="SignalP"/>
    </source>
</evidence>
<dbReference type="Proteomes" id="UP001224122">
    <property type="component" value="Unassembled WGS sequence"/>
</dbReference>
<dbReference type="PANTHER" id="PTHR31956">
    <property type="entry name" value="NON-SPECIFIC PHOSPHOLIPASE C4-RELATED"/>
    <property type="match status" value="1"/>
</dbReference>
<dbReference type="PANTHER" id="PTHR31956:SF1">
    <property type="entry name" value="NON-SPECIFIC PHOSPHOLIPASE C1"/>
    <property type="match status" value="1"/>
</dbReference>
<dbReference type="Pfam" id="PF04185">
    <property type="entry name" value="Phosphoesterase"/>
    <property type="match status" value="1"/>
</dbReference>
<evidence type="ECO:0000313" key="3">
    <source>
        <dbReference type="EMBL" id="MDQ0201402.1"/>
    </source>
</evidence>
<protein>
    <submittedName>
        <fullName evidence="3">Phospholipase C</fullName>
        <ecNumber evidence="3">3.1.4.3</ecNumber>
    </submittedName>
</protein>
<dbReference type="InterPro" id="IPR017850">
    <property type="entry name" value="Alkaline_phosphatase_core_sf"/>
</dbReference>
<feature type="chain" id="PRO_5046195025" evidence="2">
    <location>
        <begin position="31"/>
        <end position="519"/>
    </location>
</feature>
<proteinExistence type="predicted"/>
<keyword evidence="1 3" id="KW-0378">Hydrolase</keyword>
<name>A0ABT9Y2I8_9BACI</name>
<dbReference type="RefSeq" id="WP_307412648.1">
    <property type="nucleotide sequence ID" value="NZ_JAUSTW010000009.1"/>
</dbReference>
<feature type="signal peptide" evidence="2">
    <location>
        <begin position="1"/>
        <end position="30"/>
    </location>
</feature>
<organism evidence="3 4">
    <name type="scientific">Neobacillus ginsengisoli</name>
    <dbReference type="NCBI Taxonomy" id="904295"/>
    <lineage>
        <taxon>Bacteria</taxon>
        <taxon>Bacillati</taxon>
        <taxon>Bacillota</taxon>
        <taxon>Bacilli</taxon>
        <taxon>Bacillales</taxon>
        <taxon>Bacillaceae</taxon>
        <taxon>Neobacillus</taxon>
    </lineage>
</organism>